<proteinExistence type="predicted"/>
<reference evidence="3" key="2">
    <citation type="submission" date="2015-01" db="EMBL/GenBank/DDBJ databases">
        <title>Evolutionary Origins and Diversification of the Mycorrhizal Mutualists.</title>
        <authorList>
            <consortium name="DOE Joint Genome Institute"/>
            <consortium name="Mycorrhizal Genomics Consortium"/>
            <person name="Kohler A."/>
            <person name="Kuo A."/>
            <person name="Nagy L.G."/>
            <person name="Floudas D."/>
            <person name="Copeland A."/>
            <person name="Barry K.W."/>
            <person name="Cichocki N."/>
            <person name="Veneault-Fourrey C."/>
            <person name="LaButti K."/>
            <person name="Lindquist E.A."/>
            <person name="Lipzen A."/>
            <person name="Lundell T."/>
            <person name="Morin E."/>
            <person name="Murat C."/>
            <person name="Riley R."/>
            <person name="Ohm R."/>
            <person name="Sun H."/>
            <person name="Tunlid A."/>
            <person name="Henrissat B."/>
            <person name="Grigoriev I.V."/>
            <person name="Hibbett D.S."/>
            <person name="Martin F."/>
        </authorList>
    </citation>
    <scope>NUCLEOTIDE SEQUENCE [LARGE SCALE GENOMIC DNA]</scope>
    <source>
        <strain evidence="3">F 1598</strain>
    </source>
</reference>
<dbReference type="HOGENOM" id="CLU_002498_0_1_1"/>
<name>A0A0C3G593_PILCF</name>
<organism evidence="2 3">
    <name type="scientific">Piloderma croceum (strain F 1598)</name>
    <dbReference type="NCBI Taxonomy" id="765440"/>
    <lineage>
        <taxon>Eukaryota</taxon>
        <taxon>Fungi</taxon>
        <taxon>Dikarya</taxon>
        <taxon>Basidiomycota</taxon>
        <taxon>Agaricomycotina</taxon>
        <taxon>Agaricomycetes</taxon>
        <taxon>Agaricomycetidae</taxon>
        <taxon>Atheliales</taxon>
        <taxon>Atheliaceae</taxon>
        <taxon>Piloderma</taxon>
    </lineage>
</organism>
<evidence type="ECO:0000313" key="2">
    <source>
        <dbReference type="EMBL" id="KIM86999.1"/>
    </source>
</evidence>
<dbReference type="STRING" id="765440.A0A0C3G593"/>
<feature type="region of interest" description="Disordered" evidence="1">
    <location>
        <begin position="382"/>
        <end position="424"/>
    </location>
</feature>
<evidence type="ECO:0000256" key="1">
    <source>
        <dbReference type="SAM" id="MobiDB-lite"/>
    </source>
</evidence>
<accession>A0A0C3G593</accession>
<dbReference type="InParanoid" id="A0A0C3G593"/>
<dbReference type="Proteomes" id="UP000054166">
    <property type="component" value="Unassembled WGS sequence"/>
</dbReference>
<feature type="compositionally biased region" description="Acidic residues" evidence="1">
    <location>
        <begin position="830"/>
        <end position="856"/>
    </location>
</feature>
<evidence type="ECO:0000313" key="3">
    <source>
        <dbReference type="Proteomes" id="UP000054166"/>
    </source>
</evidence>
<feature type="region of interest" description="Disordered" evidence="1">
    <location>
        <begin position="799"/>
        <end position="856"/>
    </location>
</feature>
<keyword evidence="3" id="KW-1185">Reference proteome</keyword>
<feature type="region of interest" description="Disordered" evidence="1">
    <location>
        <begin position="458"/>
        <end position="478"/>
    </location>
</feature>
<reference evidence="2 3" key="1">
    <citation type="submission" date="2014-04" db="EMBL/GenBank/DDBJ databases">
        <authorList>
            <consortium name="DOE Joint Genome Institute"/>
            <person name="Kuo A."/>
            <person name="Tarkka M."/>
            <person name="Buscot F."/>
            <person name="Kohler A."/>
            <person name="Nagy L.G."/>
            <person name="Floudas D."/>
            <person name="Copeland A."/>
            <person name="Barry K.W."/>
            <person name="Cichocki N."/>
            <person name="Veneault-Fourrey C."/>
            <person name="LaButti K."/>
            <person name="Lindquist E.A."/>
            <person name="Lipzen A."/>
            <person name="Lundell T."/>
            <person name="Morin E."/>
            <person name="Murat C."/>
            <person name="Sun H."/>
            <person name="Tunlid A."/>
            <person name="Henrissat B."/>
            <person name="Grigoriev I.V."/>
            <person name="Hibbett D.S."/>
            <person name="Martin F."/>
            <person name="Nordberg H.P."/>
            <person name="Cantor M.N."/>
            <person name="Hua S.X."/>
        </authorList>
    </citation>
    <scope>NUCLEOTIDE SEQUENCE [LARGE SCALE GENOMIC DNA]</scope>
    <source>
        <strain evidence="2 3">F 1598</strain>
    </source>
</reference>
<dbReference type="InterPro" id="IPR041078">
    <property type="entry name" value="Plavaka"/>
</dbReference>
<sequence>MFWSDATQLTSFGNAKLWPLYLFFGNDSKYIRCKPSCHLCEHVAYFRSLPASFKDFAMAQTAGGKAPSPAFMTHCARELFHAQWKILLDDEFLDAWKHGIVIQCTDGINRRFYPRIFSYSADYPEKILIASIRNLGNRPCPRCLIPLSHVHNMGMARDMIQRETMARVDDIHRRTSVNAARRVIYEKNFQVNSTGVENMLQDMSLISQNAFSDRLLSVGFNFFKMLLPDIMHEVEIGGWRALFIHLLRILQSINPESIIELDRRYREIPSFGADTIRIFSTNVSELKKMTAHGFENLLQCAIPVFDGLLPEPHNTAVLDLLFIMAHWHALAKLRMHHDLTLDIMESVTACLGKLLRSFANVTCPAFKTKELRREADARARRQLRKAVANQGSSDISQLPRQFRHEASPAEPLSAQHQSSIQKHSLAGARRLKTFNLNTYKGHSYGDYVKTIREYGTTDSFSTEPGELEHRSPKSRYTRTSRKRFLKQLTQIERRQARLRAIRARHRTAGRPENEEVEIKPEAHHVIGKSQNFPENIPLFLQKFTGDAAVKDFIPKLKDHLLPRIRSMLREEASNVHDHCHAGITSANRDPDCQERNSVLLQNDRIYRHQAQDVTNPRTSHCDIMLLAKRNDENGSEPDHPFMYARVLGIYHANVIYIGEGMVDYQARRVEFLWVRWFEYDGTRSIEWKDLRLDAVRFPPVESDDAFGFVDPRDVLRGCHIIPAFSRGKRHSDRISISRCALDGNDWARYLVNRFVDRDMMMRYHWGLGVGHVYSHGQNAARNSSTSSTAMQTVDIGADTGSVHEGIPEWRQQRQDDGSDTENPELGFDNGGDDDDWIDLREEDYEGELSGVDDEDEDEELMVAMDDMYGFIEQDGRYD</sequence>
<feature type="compositionally biased region" description="Basic and acidic residues" evidence="1">
    <location>
        <begin position="805"/>
        <end position="816"/>
    </location>
</feature>
<protein>
    <submittedName>
        <fullName evidence="2">Uncharacterized protein</fullName>
    </submittedName>
</protein>
<dbReference type="AlphaFoldDB" id="A0A0C3G593"/>
<dbReference type="OrthoDB" id="2687259at2759"/>
<dbReference type="Pfam" id="PF18759">
    <property type="entry name" value="Plavaka"/>
    <property type="match status" value="1"/>
</dbReference>
<dbReference type="EMBL" id="KN832980">
    <property type="protein sequence ID" value="KIM86999.1"/>
    <property type="molecule type" value="Genomic_DNA"/>
</dbReference>
<feature type="compositionally biased region" description="Polar residues" evidence="1">
    <location>
        <begin position="389"/>
        <end position="399"/>
    </location>
</feature>
<gene>
    <name evidence="2" type="ORF">PILCRDRAFT_64151</name>
</gene>